<keyword evidence="1" id="KW-0229">DNA integration</keyword>
<reference evidence="4 5" key="1">
    <citation type="journal article" date="2014" name="Genome Announc.">
        <title>Draft Genome Sequence of Magnetospirillum sp. Strain SO-1, a Freshwater Magnetotactic Bacterium Isolated from the Ol'khovka River, Russia.</title>
        <authorList>
            <person name="Grouzdev D.S."/>
            <person name="Dziuba M.V."/>
            <person name="Sukhacheva M.S."/>
            <person name="Mardanov A.V."/>
            <person name="Beletskiy A.V."/>
            <person name="Kuznetsov B.B."/>
            <person name="Skryabin K.G."/>
        </authorList>
    </citation>
    <scope>NUCLEOTIDE SEQUENCE [LARGE SCALE GENOMIC DNA]</scope>
    <source>
        <strain evidence="4 5">SO-1</strain>
    </source>
</reference>
<dbReference type="Pfam" id="PF00589">
    <property type="entry name" value="Phage_integrase"/>
    <property type="match status" value="1"/>
</dbReference>
<evidence type="ECO:0000259" key="3">
    <source>
        <dbReference type="PROSITE" id="PS51898"/>
    </source>
</evidence>
<dbReference type="SUPFAM" id="SSF56349">
    <property type="entry name" value="DNA breaking-rejoining enzymes"/>
    <property type="match status" value="1"/>
</dbReference>
<protein>
    <submittedName>
        <fullName evidence="4">Integrase</fullName>
    </submittedName>
</protein>
<dbReference type="eggNOG" id="COG0582">
    <property type="taxonomic scope" value="Bacteria"/>
</dbReference>
<evidence type="ECO:0000313" key="4">
    <source>
        <dbReference type="EMBL" id="EME72015.1"/>
    </source>
</evidence>
<name>M2ZC55_9PROT</name>
<dbReference type="GO" id="GO:0003677">
    <property type="term" value="F:DNA binding"/>
    <property type="evidence" value="ECO:0007669"/>
    <property type="project" value="InterPro"/>
</dbReference>
<dbReference type="GO" id="GO:0006310">
    <property type="term" value="P:DNA recombination"/>
    <property type="evidence" value="ECO:0007669"/>
    <property type="project" value="UniProtKB-KW"/>
</dbReference>
<dbReference type="RefSeq" id="WP_008613112.1">
    <property type="nucleotide sequence ID" value="NZ_AONQ01000001.1"/>
</dbReference>
<evidence type="ECO:0000256" key="1">
    <source>
        <dbReference type="ARBA" id="ARBA00022908"/>
    </source>
</evidence>
<dbReference type="EMBL" id="AONQ01000001">
    <property type="protein sequence ID" value="EME72015.1"/>
    <property type="molecule type" value="Genomic_DNA"/>
</dbReference>
<dbReference type="InterPro" id="IPR050090">
    <property type="entry name" value="Tyrosine_recombinase_XerCD"/>
</dbReference>
<gene>
    <name evidence="4" type="ORF">H261_00510</name>
</gene>
<dbReference type="CDD" id="cd00397">
    <property type="entry name" value="DNA_BRE_C"/>
    <property type="match status" value="1"/>
</dbReference>
<dbReference type="AlphaFoldDB" id="M2ZC55"/>
<dbReference type="STRING" id="1244869.H261_00510"/>
<accession>M2ZC55</accession>
<dbReference type="Proteomes" id="UP000011744">
    <property type="component" value="Unassembled WGS sequence"/>
</dbReference>
<evidence type="ECO:0000313" key="5">
    <source>
        <dbReference type="Proteomes" id="UP000011744"/>
    </source>
</evidence>
<comment type="caution">
    <text evidence="4">The sequence shown here is derived from an EMBL/GenBank/DDBJ whole genome shotgun (WGS) entry which is preliminary data.</text>
</comment>
<dbReference type="InterPro" id="IPR002104">
    <property type="entry name" value="Integrase_catalytic"/>
</dbReference>
<dbReference type="GO" id="GO:0015074">
    <property type="term" value="P:DNA integration"/>
    <property type="evidence" value="ECO:0007669"/>
    <property type="project" value="UniProtKB-KW"/>
</dbReference>
<dbReference type="PROSITE" id="PS51898">
    <property type="entry name" value="TYR_RECOMBINASE"/>
    <property type="match status" value="1"/>
</dbReference>
<dbReference type="InterPro" id="IPR011010">
    <property type="entry name" value="DNA_brk_join_enz"/>
</dbReference>
<feature type="domain" description="Tyr recombinase" evidence="3">
    <location>
        <begin position="2"/>
        <end position="187"/>
    </location>
</feature>
<keyword evidence="5" id="KW-1185">Reference proteome</keyword>
<proteinExistence type="predicted"/>
<dbReference type="Gene3D" id="1.10.443.10">
    <property type="entry name" value="Intergrase catalytic core"/>
    <property type="match status" value="1"/>
</dbReference>
<dbReference type="PANTHER" id="PTHR30349">
    <property type="entry name" value="PHAGE INTEGRASE-RELATED"/>
    <property type="match status" value="1"/>
</dbReference>
<sequence length="190" mass="20796">MKQAKVLSQDETKRVLSIIAQDRHADRNRMAFQFSLLAGLRACEIASLTIGDVMDSTGKPKSEIYLAQSMTKGKKGRTIMVGDKLQKEVARFIALQDSRESSRPLIASQKSNKPFSANTLVQLFRKIYADAGIDGASSHSGRRSFITTLAEKGVGARVLQHLAGHSSLATTQRYIDVNDAMLKKAVNLMG</sequence>
<organism evidence="4 5">
    <name type="scientific">Paramagnetospirillum caucaseum</name>
    <dbReference type="NCBI Taxonomy" id="1244869"/>
    <lineage>
        <taxon>Bacteria</taxon>
        <taxon>Pseudomonadati</taxon>
        <taxon>Pseudomonadota</taxon>
        <taxon>Alphaproteobacteria</taxon>
        <taxon>Rhodospirillales</taxon>
        <taxon>Magnetospirillaceae</taxon>
        <taxon>Paramagnetospirillum</taxon>
    </lineage>
</organism>
<dbReference type="InterPro" id="IPR013762">
    <property type="entry name" value="Integrase-like_cat_sf"/>
</dbReference>
<dbReference type="PATRIC" id="fig|1244869.3.peg.99"/>
<keyword evidence="2" id="KW-0233">DNA recombination</keyword>
<evidence type="ECO:0000256" key="2">
    <source>
        <dbReference type="ARBA" id="ARBA00023172"/>
    </source>
</evidence>
<dbReference type="OrthoDB" id="67979at2"/>